<dbReference type="AlphaFoldDB" id="A0AAD4DT57"/>
<proteinExistence type="predicted"/>
<evidence type="ECO:0000313" key="3">
    <source>
        <dbReference type="Proteomes" id="UP001195769"/>
    </source>
</evidence>
<sequence length="146" mass="16440">MNELTGLMHKGFIRSARANECAGVFEMLQGPGKPLESLVICLNLSRSGRQVLGESFELQVNYFKREGVVRDVGNWFEARQANGAMATDKHLRAEPHAKKNKGANKQLENCTQQRTKSTRLAPSKRYALEHTHAKKKGTIQHETNEH</sequence>
<dbReference type="EMBL" id="JABBWK010000102">
    <property type="protein sequence ID" value="KAG1893319.1"/>
    <property type="molecule type" value="Genomic_DNA"/>
</dbReference>
<dbReference type="GeneID" id="64671977"/>
<name>A0AAD4DT57_9AGAM</name>
<protein>
    <submittedName>
        <fullName evidence="2">Uncharacterized protein</fullName>
    </submittedName>
</protein>
<feature type="region of interest" description="Disordered" evidence="1">
    <location>
        <begin position="86"/>
        <end position="146"/>
    </location>
</feature>
<evidence type="ECO:0000313" key="2">
    <source>
        <dbReference type="EMBL" id="KAG1893319.1"/>
    </source>
</evidence>
<comment type="caution">
    <text evidence="2">The sequence shown here is derived from an EMBL/GenBank/DDBJ whole genome shotgun (WGS) entry which is preliminary data.</text>
</comment>
<dbReference type="RefSeq" id="XP_041218895.1">
    <property type="nucleotide sequence ID" value="XM_041377679.1"/>
</dbReference>
<feature type="compositionally biased region" description="Polar residues" evidence="1">
    <location>
        <begin position="106"/>
        <end position="120"/>
    </location>
</feature>
<evidence type="ECO:0000256" key="1">
    <source>
        <dbReference type="SAM" id="MobiDB-lite"/>
    </source>
</evidence>
<accession>A0AAD4DT57</accession>
<keyword evidence="3" id="KW-1185">Reference proteome</keyword>
<organism evidence="2 3">
    <name type="scientific">Suillus fuscotomentosus</name>
    <dbReference type="NCBI Taxonomy" id="1912939"/>
    <lineage>
        <taxon>Eukaryota</taxon>
        <taxon>Fungi</taxon>
        <taxon>Dikarya</taxon>
        <taxon>Basidiomycota</taxon>
        <taxon>Agaricomycotina</taxon>
        <taxon>Agaricomycetes</taxon>
        <taxon>Agaricomycetidae</taxon>
        <taxon>Boletales</taxon>
        <taxon>Suillineae</taxon>
        <taxon>Suillaceae</taxon>
        <taxon>Suillus</taxon>
    </lineage>
</organism>
<reference evidence="2" key="1">
    <citation type="journal article" date="2020" name="New Phytol.">
        <title>Comparative genomics reveals dynamic genome evolution in host specialist ectomycorrhizal fungi.</title>
        <authorList>
            <person name="Lofgren L.A."/>
            <person name="Nguyen N.H."/>
            <person name="Vilgalys R."/>
            <person name="Ruytinx J."/>
            <person name="Liao H.L."/>
            <person name="Branco S."/>
            <person name="Kuo A."/>
            <person name="LaButti K."/>
            <person name="Lipzen A."/>
            <person name="Andreopoulos W."/>
            <person name="Pangilinan J."/>
            <person name="Riley R."/>
            <person name="Hundley H."/>
            <person name="Na H."/>
            <person name="Barry K."/>
            <person name="Grigoriev I.V."/>
            <person name="Stajich J.E."/>
            <person name="Kennedy P.G."/>
        </authorList>
    </citation>
    <scope>NUCLEOTIDE SEQUENCE</scope>
    <source>
        <strain evidence="2">FC203</strain>
    </source>
</reference>
<gene>
    <name evidence="2" type="ORF">F5891DRAFT_985981</name>
</gene>
<feature type="compositionally biased region" description="Basic and acidic residues" evidence="1">
    <location>
        <begin position="87"/>
        <end position="97"/>
    </location>
</feature>
<dbReference type="Proteomes" id="UP001195769">
    <property type="component" value="Unassembled WGS sequence"/>
</dbReference>